<dbReference type="SMART" id="SM00847">
    <property type="entry name" value="HA2"/>
    <property type="match status" value="1"/>
</dbReference>
<sequence>KDLTPYGQVRNAFDTPLSVDHPRSEVLTPSSGNSWSARSRSPSRYDYHRDDHHRKRRDSRDDTRNENRRVRHRDNDGRNEKYYGRDGYDRHGNGQKYSEESERRHSQYENPSRRTPGRSVWDDGRYEWEDTPHRDSYSRNDRNHRPSPSPLLVGASPDARLVSPWLGGHTPYSTGPSASPWDHVSPSPVPIRASGYSARSSSSRLSGRSHQQKNCADNSEPDFEDDMGRGSFGKEQNQEITETMRLEMEYNSDRAWYDREEGNTAFDADSSSFYLGDEASLQKKKADMAKRLVRKDGTQMTLAQSKKLSQLNADNAQWEDRQLLRSGAVRGTELQTEFDDEDERKVILLVHDTKPPFLDGRVVFTKQAEPIMPLKDPTSDMAIISRKGSVLVREIHEKQSMNKSRQRFWELAGSKLGDILGVEKTEEQIDADTAVVGEEGEVDFKEEAKFAQHMKEKGEAVSDFAKNKTLSQQRQYLPIYSVREELLQVVRENQVIVVVGETGSGKTTQLTQYLLEDGYTTNGIIGCTQPRRVAAMSVAKRVSEEMETELGDKVGYAIRFEDVTGPNTMIKYMTDGVLLRETLKDSDLDKYRVIVMDEAHERSLSTDVLFGILKKVVAQRRDFKLIVTSATLNAQKFSDFFGSVPIFHIPGRTFPVNILYSKTPCEDYVEAAVKQAMTIHITSPPGDILIFMTGQDEIEATCYALAERIEQLVSNTKKGVPKLIILPIYSQLPADLQAKIFQKAEEGARKCIVATNIAETSLTVDGILYVIDTGYGKMKVYNPRMGMDALQVFPVSRAAADQRAGRAGRTGPGTCYRLYTDSAYQNEMLPNPVPEIQRTNLGNVVLLLKSLKIENLLDFDFMDPPPQDNILNSMYQLWVLGALNNVGGLTELGWKMVEFPLDPPLAKMLLMGQQLECVNEVLTIVSMLSVPSVFFRPKDRAEESDAAREKFFVPESDHLTLLNVYQQWKANQYRGDWCNDHFLHVKGLRKAREV</sequence>
<dbReference type="FunFam" id="3.40.50.300:FF:000007">
    <property type="entry name" value="Pre-mRNA-splicing factor ATP-dependent RNA helicase"/>
    <property type="match status" value="1"/>
</dbReference>
<dbReference type="SMART" id="SM00490">
    <property type="entry name" value="HELICc"/>
    <property type="match status" value="1"/>
</dbReference>
<comment type="catalytic activity">
    <reaction evidence="12">
        <text>ATP + H2O = ADP + phosphate + H(+)</text>
        <dbReference type="Rhea" id="RHEA:13065"/>
        <dbReference type="ChEBI" id="CHEBI:15377"/>
        <dbReference type="ChEBI" id="CHEBI:15378"/>
        <dbReference type="ChEBI" id="CHEBI:30616"/>
        <dbReference type="ChEBI" id="CHEBI:43474"/>
        <dbReference type="ChEBI" id="CHEBI:456216"/>
        <dbReference type="EC" id="3.6.4.13"/>
    </reaction>
</comment>
<dbReference type="FunFam" id="1.20.120.1080:FF:000018">
    <property type="entry name" value="Pre-mRNA-splicing factor ATP-dependent RNA helicase prp16"/>
    <property type="match status" value="1"/>
</dbReference>
<dbReference type="OrthoDB" id="10253254at2759"/>
<evidence type="ECO:0000256" key="10">
    <source>
        <dbReference type="ARBA" id="ARBA00023242"/>
    </source>
</evidence>
<dbReference type="GO" id="GO:0005681">
    <property type="term" value="C:spliceosomal complex"/>
    <property type="evidence" value="ECO:0007669"/>
    <property type="project" value="UniProtKB-KW"/>
</dbReference>
<dbReference type="Pfam" id="PF21010">
    <property type="entry name" value="HA2_C"/>
    <property type="match status" value="1"/>
</dbReference>
<evidence type="ECO:0000256" key="7">
    <source>
        <dbReference type="ARBA" id="ARBA00022806"/>
    </source>
</evidence>
<dbReference type="EC" id="3.6.4.13" evidence="2"/>
<dbReference type="EMBL" id="JABWDY010027071">
    <property type="protein sequence ID" value="KAF5188209.1"/>
    <property type="molecule type" value="Genomic_DNA"/>
</dbReference>
<dbReference type="Gene3D" id="1.20.120.1080">
    <property type="match status" value="1"/>
</dbReference>
<dbReference type="GO" id="GO:0003724">
    <property type="term" value="F:RNA helicase activity"/>
    <property type="evidence" value="ECO:0007669"/>
    <property type="project" value="UniProtKB-EC"/>
</dbReference>
<dbReference type="GO" id="GO:0016787">
    <property type="term" value="F:hydrolase activity"/>
    <property type="evidence" value="ECO:0007669"/>
    <property type="project" value="UniProtKB-KW"/>
</dbReference>
<proteinExistence type="inferred from homology"/>
<keyword evidence="7 16" id="KW-0347">Helicase</keyword>
<dbReference type="InterPro" id="IPR048333">
    <property type="entry name" value="HA2_WH"/>
</dbReference>
<feature type="compositionally biased region" description="Low complexity" evidence="13">
    <location>
        <begin position="192"/>
        <end position="209"/>
    </location>
</feature>
<gene>
    <name evidence="16" type="ORF">FRX31_022204</name>
</gene>
<accession>A0A7J6VSZ1</accession>
<dbReference type="InterPro" id="IPR007502">
    <property type="entry name" value="Helicase-assoc_dom"/>
</dbReference>
<evidence type="ECO:0000256" key="6">
    <source>
        <dbReference type="ARBA" id="ARBA00022801"/>
    </source>
</evidence>
<dbReference type="GO" id="GO:0005524">
    <property type="term" value="F:ATP binding"/>
    <property type="evidence" value="ECO:0007669"/>
    <property type="project" value="UniProtKB-KW"/>
</dbReference>
<evidence type="ECO:0000259" key="14">
    <source>
        <dbReference type="PROSITE" id="PS51192"/>
    </source>
</evidence>
<keyword evidence="6" id="KW-0378">Hydrolase</keyword>
<dbReference type="Gene3D" id="3.40.50.300">
    <property type="entry name" value="P-loop containing nucleotide triphosphate hydrolases"/>
    <property type="match status" value="2"/>
</dbReference>
<keyword evidence="5" id="KW-0547">Nucleotide-binding</keyword>
<comment type="caution">
    <text evidence="16">The sequence shown here is derived from an EMBL/GenBank/DDBJ whole genome shotgun (WGS) entry which is preliminary data.</text>
</comment>
<evidence type="ECO:0000256" key="1">
    <source>
        <dbReference type="ARBA" id="ARBA00004123"/>
    </source>
</evidence>
<dbReference type="SMART" id="SM00487">
    <property type="entry name" value="DEXDc"/>
    <property type="match status" value="1"/>
</dbReference>
<dbReference type="SUPFAM" id="SSF52540">
    <property type="entry name" value="P-loop containing nucleoside triphosphate hydrolases"/>
    <property type="match status" value="1"/>
</dbReference>
<evidence type="ECO:0000313" key="17">
    <source>
        <dbReference type="Proteomes" id="UP000554482"/>
    </source>
</evidence>
<evidence type="ECO:0000256" key="4">
    <source>
        <dbReference type="ARBA" id="ARBA00022728"/>
    </source>
</evidence>
<dbReference type="Pfam" id="PF04408">
    <property type="entry name" value="WHD_HA2"/>
    <property type="match status" value="1"/>
</dbReference>
<evidence type="ECO:0000256" key="2">
    <source>
        <dbReference type="ARBA" id="ARBA00012552"/>
    </source>
</evidence>
<name>A0A7J6VSZ1_THATH</name>
<feature type="compositionally biased region" description="Basic and acidic residues" evidence="13">
    <location>
        <begin position="120"/>
        <end position="144"/>
    </location>
</feature>
<comment type="subcellular location">
    <subcellularLocation>
        <location evidence="1">Nucleus</location>
    </subcellularLocation>
</comment>
<feature type="domain" description="Helicase ATP-binding" evidence="14">
    <location>
        <begin position="487"/>
        <end position="650"/>
    </location>
</feature>
<dbReference type="GO" id="GO:0003723">
    <property type="term" value="F:RNA binding"/>
    <property type="evidence" value="ECO:0007669"/>
    <property type="project" value="TreeGrafter"/>
</dbReference>
<feature type="compositionally biased region" description="Low complexity" evidence="13">
    <location>
        <begin position="30"/>
        <end position="42"/>
    </location>
</feature>
<evidence type="ECO:0000256" key="13">
    <source>
        <dbReference type="SAM" id="MobiDB-lite"/>
    </source>
</evidence>
<dbReference type="InterPro" id="IPR027417">
    <property type="entry name" value="P-loop_NTPase"/>
</dbReference>
<dbReference type="CDD" id="cd18791">
    <property type="entry name" value="SF2_C_RHA"/>
    <property type="match status" value="1"/>
</dbReference>
<evidence type="ECO:0000259" key="15">
    <source>
        <dbReference type="PROSITE" id="PS51194"/>
    </source>
</evidence>
<comment type="similarity">
    <text evidence="11">Belongs to the DEAD box helicase family. DEAH subfamily. PRP16 sub-subfamily.</text>
</comment>
<feature type="non-terminal residue" evidence="16">
    <location>
        <position position="1"/>
    </location>
</feature>
<evidence type="ECO:0000256" key="8">
    <source>
        <dbReference type="ARBA" id="ARBA00022840"/>
    </source>
</evidence>
<dbReference type="AlphaFoldDB" id="A0A7J6VSZ1"/>
<evidence type="ECO:0000256" key="11">
    <source>
        <dbReference type="ARBA" id="ARBA00038040"/>
    </source>
</evidence>
<feature type="compositionally biased region" description="Basic and acidic residues" evidence="13">
    <location>
        <begin position="58"/>
        <end position="107"/>
    </location>
</feature>
<dbReference type="InterPro" id="IPR001650">
    <property type="entry name" value="Helicase_C-like"/>
</dbReference>
<dbReference type="GO" id="GO:0000398">
    <property type="term" value="P:mRNA splicing, via spliceosome"/>
    <property type="evidence" value="ECO:0007669"/>
    <property type="project" value="UniProtKB-ARBA"/>
</dbReference>
<keyword evidence="9" id="KW-0508">mRNA splicing</keyword>
<keyword evidence="17" id="KW-1185">Reference proteome</keyword>
<dbReference type="FunFam" id="3.40.50.300:FF:000615">
    <property type="entry name" value="pre-mRNA-splicing factor ATP-dependent RNA helicase DEAH7"/>
    <property type="match status" value="1"/>
</dbReference>
<dbReference type="PROSITE" id="PS51192">
    <property type="entry name" value="HELICASE_ATP_BIND_1"/>
    <property type="match status" value="1"/>
</dbReference>
<dbReference type="PANTHER" id="PTHR18934">
    <property type="entry name" value="ATP-DEPENDENT RNA HELICASE"/>
    <property type="match status" value="1"/>
</dbReference>
<evidence type="ECO:0000256" key="12">
    <source>
        <dbReference type="ARBA" id="ARBA00047984"/>
    </source>
</evidence>
<protein>
    <recommendedName>
        <fullName evidence="2">RNA helicase</fullName>
        <ecNumber evidence="2">3.6.4.13</ecNumber>
    </recommendedName>
</protein>
<evidence type="ECO:0000313" key="16">
    <source>
        <dbReference type="EMBL" id="KAF5188209.1"/>
    </source>
</evidence>
<feature type="region of interest" description="Disordered" evidence="13">
    <location>
        <begin position="1"/>
        <end position="237"/>
    </location>
</feature>
<dbReference type="InterPro" id="IPR011545">
    <property type="entry name" value="DEAD/DEAH_box_helicase_dom"/>
</dbReference>
<evidence type="ECO:0000256" key="5">
    <source>
        <dbReference type="ARBA" id="ARBA00022741"/>
    </source>
</evidence>
<feature type="domain" description="Helicase C-terminal" evidence="15">
    <location>
        <begin position="672"/>
        <end position="852"/>
    </location>
</feature>
<keyword evidence="4" id="KW-0747">Spliceosome</keyword>
<evidence type="ECO:0000256" key="3">
    <source>
        <dbReference type="ARBA" id="ARBA00022664"/>
    </source>
</evidence>
<feature type="non-terminal residue" evidence="16">
    <location>
        <position position="994"/>
    </location>
</feature>
<dbReference type="Pfam" id="PF00270">
    <property type="entry name" value="DEAD"/>
    <property type="match status" value="1"/>
</dbReference>
<keyword evidence="3" id="KW-0507">mRNA processing</keyword>
<evidence type="ECO:0000256" key="9">
    <source>
        <dbReference type="ARBA" id="ARBA00023187"/>
    </source>
</evidence>
<dbReference type="Proteomes" id="UP000554482">
    <property type="component" value="Unassembled WGS sequence"/>
</dbReference>
<keyword evidence="8" id="KW-0067">ATP-binding</keyword>
<dbReference type="InterPro" id="IPR014001">
    <property type="entry name" value="Helicase_ATP-bd"/>
</dbReference>
<keyword evidence="10" id="KW-0539">Nucleus</keyword>
<organism evidence="16 17">
    <name type="scientific">Thalictrum thalictroides</name>
    <name type="common">Rue-anemone</name>
    <name type="synonym">Anemone thalictroides</name>
    <dbReference type="NCBI Taxonomy" id="46969"/>
    <lineage>
        <taxon>Eukaryota</taxon>
        <taxon>Viridiplantae</taxon>
        <taxon>Streptophyta</taxon>
        <taxon>Embryophyta</taxon>
        <taxon>Tracheophyta</taxon>
        <taxon>Spermatophyta</taxon>
        <taxon>Magnoliopsida</taxon>
        <taxon>Ranunculales</taxon>
        <taxon>Ranunculaceae</taxon>
        <taxon>Thalictroideae</taxon>
        <taxon>Thalictrum</taxon>
    </lineage>
</organism>
<reference evidence="16 17" key="1">
    <citation type="submission" date="2020-06" db="EMBL/GenBank/DDBJ databases">
        <title>Transcriptomic and genomic resources for Thalictrum thalictroides and T. hernandezii: Facilitating candidate gene discovery in an emerging model plant lineage.</title>
        <authorList>
            <person name="Arias T."/>
            <person name="Riano-Pachon D.M."/>
            <person name="Di Stilio V.S."/>
        </authorList>
    </citation>
    <scope>NUCLEOTIDE SEQUENCE [LARGE SCALE GENOMIC DNA]</scope>
    <source>
        <strain evidence="17">cv. WT478/WT964</strain>
        <tissue evidence="16">Leaves</tissue>
    </source>
</reference>
<dbReference type="PANTHER" id="PTHR18934:SF91">
    <property type="entry name" value="PRE-MRNA-SPLICING FACTOR ATP-DEPENDENT RNA HELICASE PRP16"/>
    <property type="match status" value="1"/>
</dbReference>
<dbReference type="Pfam" id="PF00271">
    <property type="entry name" value="Helicase_C"/>
    <property type="match status" value="1"/>
</dbReference>
<dbReference type="PROSITE" id="PS51194">
    <property type="entry name" value="HELICASE_CTER"/>
    <property type="match status" value="1"/>
</dbReference>